<proteinExistence type="predicted"/>
<dbReference type="EMBL" id="BNJQ01000021">
    <property type="protein sequence ID" value="GHP08598.1"/>
    <property type="molecule type" value="Genomic_DNA"/>
</dbReference>
<dbReference type="Proteomes" id="UP000660262">
    <property type="component" value="Unassembled WGS sequence"/>
</dbReference>
<accession>A0A830HNT9</accession>
<gene>
    <name evidence="2" type="ORF">PPROV_000733500</name>
</gene>
<evidence type="ECO:0000313" key="2">
    <source>
        <dbReference type="EMBL" id="GHP08598.1"/>
    </source>
</evidence>
<organism evidence="2 3">
    <name type="scientific">Pycnococcus provasolii</name>
    <dbReference type="NCBI Taxonomy" id="41880"/>
    <lineage>
        <taxon>Eukaryota</taxon>
        <taxon>Viridiplantae</taxon>
        <taxon>Chlorophyta</taxon>
        <taxon>Pseudoscourfieldiophyceae</taxon>
        <taxon>Pseudoscourfieldiales</taxon>
        <taxon>Pycnococcaceae</taxon>
        <taxon>Pycnococcus</taxon>
    </lineage>
</organism>
<name>A0A830HNT9_9CHLO</name>
<sequence length="206" mass="22903">MAADAGQTPPKSVALNTQRSEPTGSGHSNQGGGQEELVPQGKQENMQKDDGAANGMRTPDSVLRRTSENNSAQASPNVHLPLRFALMKAARSFSDCDEREREIIDDEARAARKVAQTGRCKRSLALDDTSTVLELELDAQLANLHRRDMHDATFRQKLETAFRNQEAQGENWTHLAPRKMVPRRSADYTERSRLAQHTNQLPALFS</sequence>
<feature type="region of interest" description="Disordered" evidence="1">
    <location>
        <begin position="1"/>
        <end position="60"/>
    </location>
</feature>
<keyword evidence="3" id="KW-1185">Reference proteome</keyword>
<feature type="compositionally biased region" description="Polar residues" evidence="1">
    <location>
        <begin position="14"/>
        <end position="28"/>
    </location>
</feature>
<comment type="caution">
    <text evidence="2">The sequence shown here is derived from an EMBL/GenBank/DDBJ whole genome shotgun (WGS) entry which is preliminary data.</text>
</comment>
<dbReference type="AlphaFoldDB" id="A0A830HNT9"/>
<feature type="region of interest" description="Disordered" evidence="1">
    <location>
        <begin position="186"/>
        <end position="206"/>
    </location>
</feature>
<evidence type="ECO:0000313" key="3">
    <source>
        <dbReference type="Proteomes" id="UP000660262"/>
    </source>
</evidence>
<protein>
    <submittedName>
        <fullName evidence="2">Uncharacterized protein</fullName>
    </submittedName>
</protein>
<feature type="compositionally biased region" description="Polar residues" evidence="1">
    <location>
        <begin position="195"/>
        <end position="206"/>
    </location>
</feature>
<reference evidence="2" key="1">
    <citation type="submission" date="2020-10" db="EMBL/GenBank/DDBJ databases">
        <title>Unveiling of a novel bifunctional photoreceptor, Dualchrome1, isolated from a cosmopolitan green alga.</title>
        <authorList>
            <person name="Suzuki S."/>
            <person name="Kawachi M."/>
        </authorList>
    </citation>
    <scope>NUCLEOTIDE SEQUENCE</scope>
    <source>
        <strain evidence="2">NIES 2893</strain>
    </source>
</reference>
<evidence type="ECO:0000256" key="1">
    <source>
        <dbReference type="SAM" id="MobiDB-lite"/>
    </source>
</evidence>